<dbReference type="AlphaFoldDB" id="A0A1I0QMI9"/>
<dbReference type="GO" id="GO:0008641">
    <property type="term" value="F:ubiquitin-like modifier activating enzyme activity"/>
    <property type="evidence" value="ECO:0007669"/>
    <property type="project" value="InterPro"/>
</dbReference>
<dbReference type="RefSeq" id="WP_089892776.1">
    <property type="nucleotide sequence ID" value="NZ_FOJG01000001.1"/>
</dbReference>
<keyword evidence="2" id="KW-0808">Transferase</keyword>
<dbReference type="EMBL" id="FOJG01000001">
    <property type="protein sequence ID" value="SEW28417.1"/>
    <property type="molecule type" value="Genomic_DNA"/>
</dbReference>
<dbReference type="GO" id="GO:0016779">
    <property type="term" value="F:nucleotidyltransferase activity"/>
    <property type="evidence" value="ECO:0007669"/>
    <property type="project" value="UniProtKB-KW"/>
</dbReference>
<dbReference type="InterPro" id="IPR000594">
    <property type="entry name" value="ThiF_NAD_FAD-bd"/>
</dbReference>
<dbReference type="GO" id="GO:0005829">
    <property type="term" value="C:cytosol"/>
    <property type="evidence" value="ECO:0007669"/>
    <property type="project" value="TreeGrafter"/>
</dbReference>
<dbReference type="STRING" id="29529.SAMN04488122_1571"/>
<dbReference type="Gene3D" id="3.40.50.720">
    <property type="entry name" value="NAD(P)-binding Rossmann-like Domain"/>
    <property type="match status" value="1"/>
</dbReference>
<evidence type="ECO:0000259" key="1">
    <source>
        <dbReference type="Pfam" id="PF00899"/>
    </source>
</evidence>
<gene>
    <name evidence="2" type="ORF">SAMN04488122_1571</name>
</gene>
<organism evidence="2 3">
    <name type="scientific">Chitinophaga arvensicola</name>
    <dbReference type="NCBI Taxonomy" id="29529"/>
    <lineage>
        <taxon>Bacteria</taxon>
        <taxon>Pseudomonadati</taxon>
        <taxon>Bacteroidota</taxon>
        <taxon>Chitinophagia</taxon>
        <taxon>Chitinophagales</taxon>
        <taxon>Chitinophagaceae</taxon>
        <taxon>Chitinophaga</taxon>
    </lineage>
</organism>
<dbReference type="Proteomes" id="UP000199310">
    <property type="component" value="Unassembled WGS sequence"/>
</dbReference>
<accession>A0A1I0QMI9</accession>
<sequence>MILSEKEIQHFKNPIAVPGLGITMQEKLKEARVLVVGAGGLGSPVIQYLSASGVGVIGIADYGVINDEDMHRQPIYQMQDIRKHKAKMAASRLWAVNPYTKHYPILMQVKPETINMMLVGFDLVIDCSQHLPTHLVVNDACLVHNKPYITGEVHNWMAWFAGFNMPLADGTNSATYRCALPLTEEYRNFDAGALGATHGALGTQIVCEVIKYLIGVPLGIAGKFYGIDYLHNQTQVLDLQPDHALIESIRTAGVLTAEEYGLEIVPDVED</sequence>
<evidence type="ECO:0000313" key="2">
    <source>
        <dbReference type="EMBL" id="SEW28417.1"/>
    </source>
</evidence>
<dbReference type="PANTHER" id="PTHR10953:SF102">
    <property type="entry name" value="ADENYLYLTRANSFERASE AND SULFURTRANSFERASE MOCS3"/>
    <property type="match status" value="1"/>
</dbReference>
<dbReference type="InterPro" id="IPR045886">
    <property type="entry name" value="ThiF/MoeB/HesA"/>
</dbReference>
<protein>
    <submittedName>
        <fullName evidence="2">Adenylyltransferase and sulfurtransferase</fullName>
    </submittedName>
</protein>
<keyword evidence="2" id="KW-0548">Nucleotidyltransferase</keyword>
<dbReference type="OrthoDB" id="9804286at2"/>
<proteinExistence type="predicted"/>
<name>A0A1I0QMI9_9BACT</name>
<reference evidence="3" key="1">
    <citation type="submission" date="2016-10" db="EMBL/GenBank/DDBJ databases">
        <authorList>
            <person name="Varghese N."/>
            <person name="Submissions S."/>
        </authorList>
    </citation>
    <scope>NUCLEOTIDE SEQUENCE [LARGE SCALE GENOMIC DNA]</scope>
    <source>
        <strain evidence="3">DSM 3695</strain>
    </source>
</reference>
<dbReference type="Pfam" id="PF00899">
    <property type="entry name" value="ThiF"/>
    <property type="match status" value="1"/>
</dbReference>
<evidence type="ECO:0000313" key="3">
    <source>
        <dbReference type="Proteomes" id="UP000199310"/>
    </source>
</evidence>
<dbReference type="GO" id="GO:0008146">
    <property type="term" value="F:sulfotransferase activity"/>
    <property type="evidence" value="ECO:0007669"/>
    <property type="project" value="TreeGrafter"/>
</dbReference>
<keyword evidence="3" id="KW-1185">Reference proteome</keyword>
<dbReference type="CDD" id="cd00757">
    <property type="entry name" value="ThiF_MoeB_HesA_family"/>
    <property type="match status" value="1"/>
</dbReference>
<dbReference type="InterPro" id="IPR035985">
    <property type="entry name" value="Ubiquitin-activating_enz"/>
</dbReference>
<dbReference type="SUPFAM" id="SSF69572">
    <property type="entry name" value="Activating enzymes of the ubiquitin-like proteins"/>
    <property type="match status" value="1"/>
</dbReference>
<dbReference type="GO" id="GO:0004792">
    <property type="term" value="F:thiosulfate-cyanide sulfurtransferase activity"/>
    <property type="evidence" value="ECO:0007669"/>
    <property type="project" value="TreeGrafter"/>
</dbReference>
<dbReference type="PANTHER" id="PTHR10953">
    <property type="entry name" value="UBIQUITIN-ACTIVATING ENZYME E1"/>
    <property type="match status" value="1"/>
</dbReference>
<feature type="domain" description="THIF-type NAD/FAD binding fold" evidence="1">
    <location>
        <begin position="15"/>
        <end position="242"/>
    </location>
</feature>